<dbReference type="Pfam" id="PF20866">
    <property type="entry name" value="MdcG_N"/>
    <property type="match status" value="1"/>
</dbReference>
<feature type="domain" description="Phosphoribosyl-dephospho-CoA transferase MdcG N-terminal" evidence="4">
    <location>
        <begin position="6"/>
        <end position="82"/>
    </location>
</feature>
<dbReference type="Pfam" id="PF10620">
    <property type="entry name" value="MdcG"/>
    <property type="match status" value="1"/>
</dbReference>
<dbReference type="RefSeq" id="WP_212686176.1">
    <property type="nucleotide sequence ID" value="NZ_JAGSPN010000001.1"/>
</dbReference>
<keyword evidence="6" id="KW-1185">Reference proteome</keyword>
<accession>A0A941DHE4</accession>
<evidence type="ECO:0000256" key="1">
    <source>
        <dbReference type="ARBA" id="ARBA00022679"/>
    </source>
</evidence>
<evidence type="ECO:0000313" key="5">
    <source>
        <dbReference type="EMBL" id="MBR7780798.1"/>
    </source>
</evidence>
<evidence type="ECO:0000256" key="2">
    <source>
        <dbReference type="ARBA" id="ARBA00022695"/>
    </source>
</evidence>
<dbReference type="NCBIfam" id="TIGR03135">
    <property type="entry name" value="malonate_mdcG"/>
    <property type="match status" value="1"/>
</dbReference>
<evidence type="ECO:0000313" key="6">
    <source>
        <dbReference type="Proteomes" id="UP000680067"/>
    </source>
</evidence>
<dbReference type="AlphaFoldDB" id="A0A941DHE4"/>
<dbReference type="Proteomes" id="UP000680067">
    <property type="component" value="Unassembled WGS sequence"/>
</dbReference>
<evidence type="ECO:0000259" key="4">
    <source>
        <dbReference type="Pfam" id="PF20866"/>
    </source>
</evidence>
<comment type="caution">
    <text evidence="5">The sequence shown here is derived from an EMBL/GenBank/DDBJ whole genome shotgun (WGS) entry which is preliminary data.</text>
</comment>
<dbReference type="InterPro" id="IPR048903">
    <property type="entry name" value="MdcG_N"/>
</dbReference>
<keyword evidence="1" id="KW-0808">Transferase</keyword>
<proteinExistence type="predicted"/>
<name>A0A941DHE4_9BURK</name>
<organism evidence="5 6">
    <name type="scientific">Undibacterium luofuense</name>
    <dbReference type="NCBI Taxonomy" id="2828733"/>
    <lineage>
        <taxon>Bacteria</taxon>
        <taxon>Pseudomonadati</taxon>
        <taxon>Pseudomonadota</taxon>
        <taxon>Betaproteobacteria</taxon>
        <taxon>Burkholderiales</taxon>
        <taxon>Oxalobacteraceae</taxon>
        <taxon>Undibacterium</taxon>
    </lineage>
</organism>
<dbReference type="GO" id="GO:0016779">
    <property type="term" value="F:nucleotidyltransferase activity"/>
    <property type="evidence" value="ECO:0007669"/>
    <property type="project" value="UniProtKB-KW"/>
</dbReference>
<dbReference type="EMBL" id="JAGSPN010000001">
    <property type="protein sequence ID" value="MBR7780798.1"/>
    <property type="molecule type" value="Genomic_DNA"/>
</dbReference>
<sequence>MDLLFQRHDLVWLSTQGWEQIRPQIPLAWHSESLRWQYGDWPLVVTRRDHHLPSEQLNLGLVFLQPDGSTQACRVAVSSHHITGHQPCLALHSILSHVLPEWQPGLQALHQAGREAGITFRVYGLAAWQFLTGLSYLQPDTEIRLLFRPQDQEHLVSGLTILRHFSNSLPLRGEIVFPGGAAVSWREWLISDTVAESLHSQKILMKAFRQQKLVSRYSLLQLLKSAQ</sequence>
<reference evidence="5" key="1">
    <citation type="submission" date="2021-04" db="EMBL/GenBank/DDBJ databases">
        <title>novel species isolated from subtropical streams in China.</title>
        <authorList>
            <person name="Lu H."/>
        </authorList>
    </citation>
    <scope>NUCLEOTIDE SEQUENCE</scope>
    <source>
        <strain evidence="5">LFS511W</strain>
    </source>
</reference>
<keyword evidence="2" id="KW-0548">Nucleotidyltransferase</keyword>
<evidence type="ECO:0000259" key="3">
    <source>
        <dbReference type="Pfam" id="PF10620"/>
    </source>
</evidence>
<protein>
    <submittedName>
        <fullName evidence="5">Malonate decarboxylase holo-[acyl-carrier-protein] synthase</fullName>
    </submittedName>
</protein>
<feature type="domain" description="Phosphoribosyl-dephospho-CoA transferase MdcG C-terminal" evidence="3">
    <location>
        <begin position="93"/>
        <end position="216"/>
    </location>
</feature>
<dbReference type="InterPro" id="IPR017557">
    <property type="entry name" value="Holo-ACP_synthase"/>
</dbReference>
<gene>
    <name evidence="5" type="primary">mdcG</name>
    <name evidence="5" type="ORF">KDM89_01490</name>
</gene>
<dbReference type="InterPro" id="IPR049180">
    <property type="entry name" value="MdcG_C"/>
</dbReference>